<evidence type="ECO:0000259" key="1">
    <source>
        <dbReference type="Pfam" id="PF13963"/>
    </source>
</evidence>
<proteinExistence type="predicted"/>
<dbReference type="InterPro" id="IPR029480">
    <property type="entry name" value="Transpos_assoc"/>
</dbReference>
<reference evidence="2 3" key="1">
    <citation type="submission" date="2024-12" db="EMBL/GenBank/DDBJ databases">
        <title>The unique morphological basis and parallel evolutionary history of personate flowers in Penstemon.</title>
        <authorList>
            <person name="Depatie T.H."/>
            <person name="Wessinger C.A."/>
        </authorList>
    </citation>
    <scope>NUCLEOTIDE SEQUENCE [LARGE SCALE GENOMIC DNA]</scope>
    <source>
        <strain evidence="2">WTNN_2</strain>
        <tissue evidence="2">Leaf</tissue>
    </source>
</reference>
<dbReference type="Proteomes" id="UP001634393">
    <property type="component" value="Unassembled WGS sequence"/>
</dbReference>
<dbReference type="InterPro" id="IPR004242">
    <property type="entry name" value="Transposase_21"/>
</dbReference>
<dbReference type="AlphaFoldDB" id="A0ABD3R5Z1"/>
<dbReference type="Pfam" id="PF02992">
    <property type="entry name" value="Transposase_21"/>
    <property type="match status" value="1"/>
</dbReference>
<accession>A0ABD3R5Z1</accession>
<keyword evidence="3" id="KW-1185">Reference proteome</keyword>
<evidence type="ECO:0000313" key="2">
    <source>
        <dbReference type="EMBL" id="KAL3806586.1"/>
    </source>
</evidence>
<dbReference type="Pfam" id="PF13963">
    <property type="entry name" value="Transpos_assoc"/>
    <property type="match status" value="1"/>
</dbReference>
<dbReference type="EMBL" id="JBJXBP010000769">
    <property type="protein sequence ID" value="KAL3806586.1"/>
    <property type="molecule type" value="Genomic_DNA"/>
</dbReference>
<comment type="caution">
    <text evidence="2">The sequence shown here is derived from an EMBL/GenBank/DDBJ whole genome shotgun (WGS) entry which is preliminary data.</text>
</comment>
<name>A0ABD3R5Z1_9LAMI</name>
<gene>
    <name evidence="2" type="ORF">ACJIZ3_000569</name>
</gene>
<protein>
    <recommendedName>
        <fullName evidence="1">Transposase-associated domain-containing protein</fullName>
    </recommendedName>
</protein>
<organism evidence="2 3">
    <name type="scientific">Penstemon smallii</name>
    <dbReference type="NCBI Taxonomy" id="265156"/>
    <lineage>
        <taxon>Eukaryota</taxon>
        <taxon>Viridiplantae</taxon>
        <taxon>Streptophyta</taxon>
        <taxon>Embryophyta</taxon>
        <taxon>Tracheophyta</taxon>
        <taxon>Spermatophyta</taxon>
        <taxon>Magnoliopsida</taxon>
        <taxon>eudicotyledons</taxon>
        <taxon>Gunneridae</taxon>
        <taxon>Pentapetalae</taxon>
        <taxon>asterids</taxon>
        <taxon>lamiids</taxon>
        <taxon>Lamiales</taxon>
        <taxon>Plantaginaceae</taxon>
        <taxon>Cheloneae</taxon>
        <taxon>Penstemon</taxon>
    </lineage>
</organism>
<feature type="domain" description="Transposase-associated" evidence="1">
    <location>
        <begin position="2"/>
        <end position="53"/>
    </location>
</feature>
<evidence type="ECO:0000313" key="3">
    <source>
        <dbReference type="Proteomes" id="UP001634393"/>
    </source>
</evidence>
<sequence length="182" mass="21405">MRFSYKNMPHKDKWLCPCGRCLDQSLYPSNLVKLHLLKHGIDVTYSEWTRHGETSDIHVENHNNHGHMDETFEEEQLLEDLNLGRCNFDNYDPENTDVCYDDFNDTPDLIPDDEMDKFQKKIGSDDTMVHSADSVAWKDFDKQYPWFGQDPRNIRLGFATDGMNMPSRRLRSKIDKVFVGIR</sequence>